<feature type="coiled-coil region" evidence="1">
    <location>
        <begin position="55"/>
        <end position="89"/>
    </location>
</feature>
<reference evidence="3" key="1">
    <citation type="submission" date="2017-08" db="EMBL/GenBank/DDBJ databases">
        <title>A dynamic microbial community with high functional redundancy inhabits the cold, oxic subseafloor aquifer.</title>
        <authorList>
            <person name="Tully B.J."/>
            <person name="Wheat C.G."/>
            <person name="Glazer B.T."/>
            <person name="Huber J.A."/>
        </authorList>
    </citation>
    <scope>NUCLEOTIDE SEQUENCE [LARGE SCALE GENOMIC DNA]</scope>
</reference>
<gene>
    <name evidence="2" type="ORF">COA96_02645</name>
</gene>
<dbReference type="InterPro" id="IPR007475">
    <property type="entry name" value="UbiK"/>
</dbReference>
<evidence type="ECO:0008006" key="4">
    <source>
        <dbReference type="Google" id="ProtNLM"/>
    </source>
</evidence>
<dbReference type="EMBL" id="NVVJ01000005">
    <property type="protein sequence ID" value="PCJ27766.1"/>
    <property type="molecule type" value="Genomic_DNA"/>
</dbReference>
<dbReference type="PANTHER" id="PTHR38040">
    <property type="entry name" value="UBIQUINONE BIOSYNTHESIS ACCESSORY FACTOR UBIK"/>
    <property type="match status" value="1"/>
</dbReference>
<dbReference type="PANTHER" id="PTHR38040:SF1">
    <property type="entry name" value="UBIQUINONE BIOSYNTHESIS ACCESSORY FACTOR UBIK"/>
    <property type="match status" value="1"/>
</dbReference>
<dbReference type="Proteomes" id="UP000218327">
    <property type="component" value="Unassembled WGS sequence"/>
</dbReference>
<dbReference type="AlphaFoldDB" id="A0A2A5B9S7"/>
<sequence>MLDKNFLEELSNRLSSLVPKLVPMAKDVQEEMRTKIEQQLKKSFAVLDLMGREEFDQHSDTLKRAEQRIEDLEATILELGKRLDEFEKSSPDH</sequence>
<comment type="caution">
    <text evidence="2">The sequence shown here is derived from an EMBL/GenBank/DDBJ whole genome shotgun (WGS) entry which is preliminary data.</text>
</comment>
<dbReference type="GO" id="GO:0005829">
    <property type="term" value="C:cytosol"/>
    <property type="evidence" value="ECO:0007669"/>
    <property type="project" value="TreeGrafter"/>
</dbReference>
<protein>
    <recommendedName>
        <fullName evidence="4">Ubiquinone biosynthesis accessory factor UbiK</fullName>
    </recommendedName>
</protein>
<dbReference type="Pfam" id="PF04380">
    <property type="entry name" value="BMFP"/>
    <property type="match status" value="1"/>
</dbReference>
<organism evidence="2 3">
    <name type="scientific">SAR86 cluster bacterium</name>
    <dbReference type="NCBI Taxonomy" id="2030880"/>
    <lineage>
        <taxon>Bacteria</taxon>
        <taxon>Pseudomonadati</taxon>
        <taxon>Pseudomonadota</taxon>
        <taxon>Gammaproteobacteria</taxon>
        <taxon>SAR86 cluster</taxon>
    </lineage>
</organism>
<evidence type="ECO:0000313" key="2">
    <source>
        <dbReference type="EMBL" id="PCJ27766.1"/>
    </source>
</evidence>
<evidence type="ECO:0000313" key="3">
    <source>
        <dbReference type="Proteomes" id="UP000218327"/>
    </source>
</evidence>
<evidence type="ECO:0000256" key="1">
    <source>
        <dbReference type="SAM" id="Coils"/>
    </source>
</evidence>
<name>A0A2A5B9S7_9GAMM</name>
<accession>A0A2A5B9S7</accession>
<keyword evidence="1" id="KW-0175">Coiled coil</keyword>
<proteinExistence type="predicted"/>